<dbReference type="InParanoid" id="A0A2N3NJH5"/>
<comment type="similarity">
    <text evidence="1">Belongs to the short-chain dehydrogenases/reductases (SDR) family.</text>
</comment>
<keyword evidence="2" id="KW-0560">Oxidoreductase</keyword>
<name>A0A2N3NJH5_9PEZI</name>
<comment type="caution">
    <text evidence="3">The sequence shown here is derived from an EMBL/GenBank/DDBJ whole genome shotgun (WGS) entry which is preliminary data.</text>
</comment>
<gene>
    <name evidence="3" type="ORF">jhhlp_000782</name>
</gene>
<dbReference type="Gene3D" id="3.40.50.720">
    <property type="entry name" value="NAD(P)-binding Rossmann-like Domain"/>
    <property type="match status" value="1"/>
</dbReference>
<dbReference type="InterPro" id="IPR036291">
    <property type="entry name" value="NAD(P)-bd_dom_sf"/>
</dbReference>
<dbReference type="AlphaFoldDB" id="A0A2N3NJH5"/>
<evidence type="ECO:0000256" key="2">
    <source>
        <dbReference type="ARBA" id="ARBA00023002"/>
    </source>
</evidence>
<evidence type="ECO:0000256" key="1">
    <source>
        <dbReference type="ARBA" id="ARBA00006484"/>
    </source>
</evidence>
<protein>
    <recommendedName>
        <fullName evidence="5">Ketoreductase (KR) domain-containing protein</fullName>
    </recommendedName>
</protein>
<dbReference type="SUPFAM" id="SSF51735">
    <property type="entry name" value="NAD(P)-binding Rossmann-fold domains"/>
    <property type="match status" value="1"/>
</dbReference>
<dbReference type="Proteomes" id="UP000233524">
    <property type="component" value="Unassembled WGS sequence"/>
</dbReference>
<dbReference type="OrthoDB" id="191139at2759"/>
<dbReference type="VEuPathDB" id="FungiDB:jhhlp_000782"/>
<organism evidence="3 4">
    <name type="scientific">Lomentospora prolificans</name>
    <dbReference type="NCBI Taxonomy" id="41688"/>
    <lineage>
        <taxon>Eukaryota</taxon>
        <taxon>Fungi</taxon>
        <taxon>Dikarya</taxon>
        <taxon>Ascomycota</taxon>
        <taxon>Pezizomycotina</taxon>
        <taxon>Sordariomycetes</taxon>
        <taxon>Hypocreomycetidae</taxon>
        <taxon>Microascales</taxon>
        <taxon>Microascaceae</taxon>
        <taxon>Lomentospora</taxon>
    </lineage>
</organism>
<dbReference type="PRINTS" id="PR00081">
    <property type="entry name" value="GDHRDH"/>
</dbReference>
<proteinExistence type="inferred from homology"/>
<sequence length="350" mass="36728">MTSHTEFGPNTTATEVAAVFKDQVKGKNVVVTGVSPGGIGASTALAIASQQPAILILASRNQSNLDAVAADIKQKSPSVPTNTVLLDLASIDSVKAAASHISSIVDRIDILINNAGATFQTRDAVTTPGGPVVDKQLFTNHVGTFLLTSLLLPKLSAAASQAAKGSVRVVNLSSLGHRLSPIRFSDYAFQKELYDVPESERPPAVIPEAFRKVTGDYPGFVGYGQSKTANILHAWELTKRAQAKGENIFSVSVHPGTIVTGLTRSLDTEGRAAMDGTAPNGIPKTLDEGAATTLVAAFDPKLAEGDTTSEPTFLSDCQLALEKMGPHARDAAAAQRLWNESEKMVGVKCL</sequence>
<evidence type="ECO:0008006" key="5">
    <source>
        <dbReference type="Google" id="ProtNLM"/>
    </source>
</evidence>
<dbReference type="PANTHER" id="PTHR24320:SF283">
    <property type="entry name" value="RETINOL DEHYDROGENASE 11"/>
    <property type="match status" value="1"/>
</dbReference>
<dbReference type="Pfam" id="PF00106">
    <property type="entry name" value="adh_short"/>
    <property type="match status" value="1"/>
</dbReference>
<keyword evidence="4" id="KW-1185">Reference proteome</keyword>
<dbReference type="PANTHER" id="PTHR24320">
    <property type="entry name" value="RETINOL DEHYDROGENASE"/>
    <property type="match status" value="1"/>
</dbReference>
<evidence type="ECO:0000313" key="4">
    <source>
        <dbReference type="Proteomes" id="UP000233524"/>
    </source>
</evidence>
<dbReference type="STRING" id="41688.A0A2N3NJH5"/>
<accession>A0A2N3NJH5</accession>
<reference evidence="3 4" key="1">
    <citation type="journal article" date="2017" name="G3 (Bethesda)">
        <title>First Draft Genome Sequence of the Pathogenic Fungus Lomentospora prolificans (Formerly Scedosporium prolificans).</title>
        <authorList>
            <person name="Luo R."/>
            <person name="Zimin A."/>
            <person name="Workman R."/>
            <person name="Fan Y."/>
            <person name="Pertea G."/>
            <person name="Grossman N."/>
            <person name="Wear M.P."/>
            <person name="Jia B."/>
            <person name="Miller H."/>
            <person name="Casadevall A."/>
            <person name="Timp W."/>
            <person name="Zhang S.X."/>
            <person name="Salzberg S.L."/>
        </authorList>
    </citation>
    <scope>NUCLEOTIDE SEQUENCE [LARGE SCALE GENOMIC DNA]</scope>
    <source>
        <strain evidence="3 4">JHH-5317</strain>
    </source>
</reference>
<evidence type="ECO:0000313" key="3">
    <source>
        <dbReference type="EMBL" id="PKS12574.1"/>
    </source>
</evidence>
<dbReference type="InterPro" id="IPR002347">
    <property type="entry name" value="SDR_fam"/>
</dbReference>
<dbReference type="GO" id="GO:0016491">
    <property type="term" value="F:oxidoreductase activity"/>
    <property type="evidence" value="ECO:0007669"/>
    <property type="project" value="UniProtKB-KW"/>
</dbReference>
<dbReference type="EMBL" id="NLAX01000003">
    <property type="protein sequence ID" value="PKS12574.1"/>
    <property type="molecule type" value="Genomic_DNA"/>
</dbReference>